<feature type="signal peptide" evidence="2">
    <location>
        <begin position="1"/>
        <end position="26"/>
    </location>
</feature>
<evidence type="ECO:0000256" key="1">
    <source>
        <dbReference type="SAM" id="MobiDB-lite"/>
    </source>
</evidence>
<feature type="compositionally biased region" description="Pro residues" evidence="1">
    <location>
        <begin position="59"/>
        <end position="71"/>
    </location>
</feature>
<reference evidence="3" key="1">
    <citation type="submission" date="2020-05" db="EMBL/GenBank/DDBJ databases">
        <title>WGS assembly of Panicum virgatum.</title>
        <authorList>
            <person name="Lovell J.T."/>
            <person name="Jenkins J."/>
            <person name="Shu S."/>
            <person name="Juenger T.E."/>
            <person name="Schmutz J."/>
        </authorList>
    </citation>
    <scope>NUCLEOTIDE SEQUENCE</scope>
    <source>
        <strain evidence="3">AP13</strain>
    </source>
</reference>
<evidence type="ECO:0000256" key="2">
    <source>
        <dbReference type="SAM" id="SignalP"/>
    </source>
</evidence>
<feature type="region of interest" description="Disordered" evidence="1">
    <location>
        <begin position="30"/>
        <end position="71"/>
    </location>
</feature>
<organism evidence="3 4">
    <name type="scientific">Panicum virgatum</name>
    <name type="common">Blackwell switchgrass</name>
    <dbReference type="NCBI Taxonomy" id="38727"/>
    <lineage>
        <taxon>Eukaryota</taxon>
        <taxon>Viridiplantae</taxon>
        <taxon>Streptophyta</taxon>
        <taxon>Embryophyta</taxon>
        <taxon>Tracheophyta</taxon>
        <taxon>Spermatophyta</taxon>
        <taxon>Magnoliopsida</taxon>
        <taxon>Liliopsida</taxon>
        <taxon>Poales</taxon>
        <taxon>Poaceae</taxon>
        <taxon>PACMAD clade</taxon>
        <taxon>Panicoideae</taxon>
        <taxon>Panicodae</taxon>
        <taxon>Paniceae</taxon>
        <taxon>Panicinae</taxon>
        <taxon>Panicum</taxon>
        <taxon>Panicum sect. Hiantes</taxon>
    </lineage>
</organism>
<dbReference type="AlphaFoldDB" id="A0A8T0V6D4"/>
<evidence type="ECO:0000313" key="4">
    <source>
        <dbReference type="Proteomes" id="UP000823388"/>
    </source>
</evidence>
<comment type="caution">
    <text evidence="3">The sequence shown here is derived from an EMBL/GenBank/DDBJ whole genome shotgun (WGS) entry which is preliminary data.</text>
</comment>
<name>A0A8T0V6D4_PANVG</name>
<keyword evidence="4" id="KW-1185">Reference proteome</keyword>
<dbReference type="Proteomes" id="UP000823388">
    <property type="component" value="Chromosome 3K"/>
</dbReference>
<dbReference type="EMBL" id="CM029041">
    <property type="protein sequence ID" value="KAG2628934.1"/>
    <property type="molecule type" value="Genomic_DNA"/>
</dbReference>
<gene>
    <name evidence="3" type="ORF">PVAP13_3KG420600</name>
</gene>
<accession>A0A8T0V6D4</accession>
<protein>
    <submittedName>
        <fullName evidence="3">Uncharacterized protein</fullName>
    </submittedName>
</protein>
<proteinExistence type="predicted"/>
<keyword evidence="2" id="KW-0732">Signal</keyword>
<sequence>MASTAAALNGVIVAAMCVLLLHSSMGQQATPTPHCPDHTGQKPVPVLAPVPTPLSATPAPAPTLPSAPPPVTPSPAPAVDCSSYCSLTCTWRCEAYRKDGLAKCDADAAAAFNGCYESCTTKNCPGKSCVHSGCGNTTCSCDNTNARSCCQSCGSAISLSYSQCRSPYERGMYYCMLSCTSDCNKNCTQG</sequence>
<feature type="chain" id="PRO_5035860640" evidence="2">
    <location>
        <begin position="27"/>
        <end position="190"/>
    </location>
</feature>
<evidence type="ECO:0000313" key="3">
    <source>
        <dbReference type="EMBL" id="KAG2628934.1"/>
    </source>
</evidence>